<keyword evidence="1" id="KW-1133">Transmembrane helix</keyword>
<dbReference type="Pfam" id="PF02517">
    <property type="entry name" value="Rce1-like"/>
    <property type="match status" value="1"/>
</dbReference>
<evidence type="ECO:0000256" key="1">
    <source>
        <dbReference type="SAM" id="Phobius"/>
    </source>
</evidence>
<feature type="transmembrane region" description="Helical" evidence="1">
    <location>
        <begin position="16"/>
        <end position="44"/>
    </location>
</feature>
<feature type="transmembrane region" description="Helical" evidence="1">
    <location>
        <begin position="139"/>
        <end position="159"/>
    </location>
</feature>
<feature type="transmembrane region" description="Helical" evidence="1">
    <location>
        <begin position="203"/>
        <end position="223"/>
    </location>
</feature>
<feature type="domain" description="CAAX prenyl protease 2/Lysostaphin resistance protein A-like" evidence="2">
    <location>
        <begin position="143"/>
        <end position="241"/>
    </location>
</feature>
<evidence type="ECO:0000313" key="3">
    <source>
        <dbReference type="EMBL" id="SHE94058.1"/>
    </source>
</evidence>
<gene>
    <name evidence="3" type="ORF">SAMN03080594_102111</name>
</gene>
<accession>A0A1M4XKZ7</accession>
<dbReference type="EMBL" id="FQUX01000002">
    <property type="protein sequence ID" value="SHE94058.1"/>
    <property type="molecule type" value="Genomic_DNA"/>
</dbReference>
<keyword evidence="4" id="KW-1185">Reference proteome</keyword>
<keyword evidence="1" id="KW-0472">Membrane</keyword>
<feature type="transmembrane region" description="Helical" evidence="1">
    <location>
        <begin position="180"/>
        <end position="197"/>
    </location>
</feature>
<dbReference type="GO" id="GO:0004175">
    <property type="term" value="F:endopeptidase activity"/>
    <property type="evidence" value="ECO:0007669"/>
    <property type="project" value="UniProtKB-ARBA"/>
</dbReference>
<feature type="transmembrane region" description="Helical" evidence="1">
    <location>
        <begin position="64"/>
        <end position="87"/>
    </location>
</feature>
<feature type="transmembrane region" description="Helical" evidence="1">
    <location>
        <begin position="267"/>
        <end position="286"/>
    </location>
</feature>
<keyword evidence="1" id="KW-0812">Transmembrane</keyword>
<sequence>MYIEQGYKGNHESWRYLVGILIIFIGWQLLGSIPLLGVIIVKSLGGETFPSDVAGMSKMVGSNLFLFLMLISFVFGLVATFLTVQFVHRQTITSLTTSRNKIDWKRVFFAFGLWGLITILITGLDIFLSPEDYVFNFNVMPFVILCLISVFLIPLQTSFEEYFMRGYLMQGIGLMTGKRWVPLVITSMIFGLLHLFNPEVEKLGYGIMVYYIGTGFFLGILTLMDEGLELAIGFHAANNLLTALLVTADWTAFQTESLYRDISEPELGWDVFLPVLVIYPIILYVFSKKYGWTNWKERLTGDVQSPETLQLNVESDSNL</sequence>
<reference evidence="4" key="1">
    <citation type="submission" date="2016-11" db="EMBL/GenBank/DDBJ databases">
        <authorList>
            <person name="Varghese N."/>
            <person name="Submissions S."/>
        </authorList>
    </citation>
    <scope>NUCLEOTIDE SEQUENCE [LARGE SCALE GENOMIC DNA]</scope>
    <source>
        <strain evidence="4">DSM 17539</strain>
    </source>
</reference>
<dbReference type="InterPro" id="IPR003675">
    <property type="entry name" value="Rce1/LyrA-like_dom"/>
</dbReference>
<feature type="transmembrane region" description="Helical" evidence="1">
    <location>
        <begin position="107"/>
        <end position="127"/>
    </location>
</feature>
<dbReference type="AlphaFoldDB" id="A0A1M4XKZ7"/>
<protein>
    <recommendedName>
        <fullName evidence="2">CAAX prenyl protease 2/Lysostaphin resistance protein A-like domain-containing protein</fullName>
    </recommendedName>
</protein>
<dbReference type="RefSeq" id="WP_072861586.1">
    <property type="nucleotide sequence ID" value="NZ_FQUX01000002.1"/>
</dbReference>
<name>A0A1M4XKZ7_9FLAO</name>
<evidence type="ECO:0000313" key="4">
    <source>
        <dbReference type="Proteomes" id="UP000184406"/>
    </source>
</evidence>
<dbReference type="OrthoDB" id="2806188at2"/>
<dbReference type="Proteomes" id="UP000184406">
    <property type="component" value="Unassembled WGS sequence"/>
</dbReference>
<dbReference type="GO" id="GO:0080120">
    <property type="term" value="P:CAAX-box protein maturation"/>
    <property type="evidence" value="ECO:0007669"/>
    <property type="project" value="UniProtKB-ARBA"/>
</dbReference>
<proteinExistence type="predicted"/>
<evidence type="ECO:0000259" key="2">
    <source>
        <dbReference type="Pfam" id="PF02517"/>
    </source>
</evidence>
<organism evidence="3 4">
    <name type="scientific">Arenibacter palladensis</name>
    <dbReference type="NCBI Taxonomy" id="237373"/>
    <lineage>
        <taxon>Bacteria</taxon>
        <taxon>Pseudomonadati</taxon>
        <taxon>Bacteroidota</taxon>
        <taxon>Flavobacteriia</taxon>
        <taxon>Flavobacteriales</taxon>
        <taxon>Flavobacteriaceae</taxon>
        <taxon>Arenibacter</taxon>
    </lineage>
</organism>
<feature type="transmembrane region" description="Helical" evidence="1">
    <location>
        <begin position="230"/>
        <end position="247"/>
    </location>
</feature>